<dbReference type="HOGENOM" id="CLU_127756_0_1_1"/>
<feature type="signal peptide" evidence="1">
    <location>
        <begin position="1"/>
        <end position="21"/>
    </location>
</feature>
<evidence type="ECO:0000313" key="3">
    <source>
        <dbReference type="Proteomes" id="UP000015441"/>
    </source>
</evidence>
<organism evidence="2 3">
    <name type="scientific">Blumeria graminis f. sp. hordei (strain DH14)</name>
    <name type="common">Barley powdery mildew</name>
    <name type="synonym">Oidium monilioides f. sp. hordei</name>
    <dbReference type="NCBI Taxonomy" id="546991"/>
    <lineage>
        <taxon>Eukaryota</taxon>
        <taxon>Fungi</taxon>
        <taxon>Dikarya</taxon>
        <taxon>Ascomycota</taxon>
        <taxon>Pezizomycotina</taxon>
        <taxon>Leotiomycetes</taxon>
        <taxon>Erysiphales</taxon>
        <taxon>Erysiphaceae</taxon>
        <taxon>Blumeria</taxon>
        <taxon>Blumeria hordei</taxon>
    </lineage>
</organism>
<keyword evidence="3" id="KW-1185">Reference proteome</keyword>
<dbReference type="AlphaFoldDB" id="N1JGQ3"/>
<keyword evidence="1" id="KW-0732">Signal</keyword>
<sequence length="157" mass="18302">MHFSYLALILQSTSFFVTIRAAHTTSHIDEQLKEFHCGEYLLKQENYADLQKSEITAMEIPIFWNLSAGVRRAMGDTDDKRIVLYGDSKLDELKFFNLKTLSRNYEESGKNIFKGYYLILDQSSRVSGIIERTFETNLRPNLKNPPRETFCMCRIDV</sequence>
<reference evidence="2 3" key="1">
    <citation type="journal article" date="2010" name="Science">
        <title>Genome expansion and gene loss in powdery mildew fungi reveal tradeoffs in extreme parasitism.</title>
        <authorList>
            <person name="Spanu P.D."/>
            <person name="Abbott J.C."/>
            <person name="Amselem J."/>
            <person name="Burgis T.A."/>
            <person name="Soanes D.M."/>
            <person name="Stueber K."/>
            <person name="Ver Loren van Themaat E."/>
            <person name="Brown J.K.M."/>
            <person name="Butcher S.A."/>
            <person name="Gurr S.J."/>
            <person name="Lebrun M.-H."/>
            <person name="Ridout C.J."/>
            <person name="Schulze-Lefert P."/>
            <person name="Talbot N.J."/>
            <person name="Ahmadinejad N."/>
            <person name="Ametz C."/>
            <person name="Barton G.R."/>
            <person name="Benjdia M."/>
            <person name="Bidzinski P."/>
            <person name="Bindschedler L.V."/>
            <person name="Both M."/>
            <person name="Brewer M.T."/>
            <person name="Cadle-Davidson L."/>
            <person name="Cadle-Davidson M.M."/>
            <person name="Collemare J."/>
            <person name="Cramer R."/>
            <person name="Frenkel O."/>
            <person name="Godfrey D."/>
            <person name="Harriman J."/>
            <person name="Hoede C."/>
            <person name="King B.C."/>
            <person name="Klages S."/>
            <person name="Kleemann J."/>
            <person name="Knoll D."/>
            <person name="Koti P.S."/>
            <person name="Kreplak J."/>
            <person name="Lopez-Ruiz F.J."/>
            <person name="Lu X."/>
            <person name="Maekawa T."/>
            <person name="Mahanil S."/>
            <person name="Micali C."/>
            <person name="Milgroom M.G."/>
            <person name="Montana G."/>
            <person name="Noir S."/>
            <person name="O'Connell R.J."/>
            <person name="Oberhaensli S."/>
            <person name="Parlange F."/>
            <person name="Pedersen C."/>
            <person name="Quesneville H."/>
            <person name="Reinhardt R."/>
            <person name="Rott M."/>
            <person name="Sacristan S."/>
            <person name="Schmidt S.M."/>
            <person name="Schoen M."/>
            <person name="Skamnioti P."/>
            <person name="Sommer H."/>
            <person name="Stephens A."/>
            <person name="Takahara H."/>
            <person name="Thordal-Christensen H."/>
            <person name="Vigouroux M."/>
            <person name="Wessling R."/>
            <person name="Wicker T."/>
            <person name="Panstruga R."/>
        </authorList>
    </citation>
    <scope>NUCLEOTIDE SEQUENCE [LARGE SCALE GENOMIC DNA]</scope>
    <source>
        <strain evidence="2">DH14</strain>
    </source>
</reference>
<name>N1JGQ3_BLUG1</name>
<evidence type="ECO:0000256" key="1">
    <source>
        <dbReference type="SAM" id="SignalP"/>
    </source>
</evidence>
<evidence type="ECO:0000313" key="2">
    <source>
        <dbReference type="EMBL" id="CCU82054.1"/>
    </source>
</evidence>
<proteinExistence type="predicted"/>
<dbReference type="Proteomes" id="UP000015441">
    <property type="component" value="Unassembled WGS sequence"/>
</dbReference>
<gene>
    <name evidence="2" type="ORF">BGHDH14_bgh03641</name>
</gene>
<dbReference type="EMBL" id="CAUH01005745">
    <property type="protein sequence ID" value="CCU82054.1"/>
    <property type="molecule type" value="Genomic_DNA"/>
</dbReference>
<dbReference type="InParanoid" id="N1JGQ3"/>
<accession>N1JGQ3</accession>
<comment type="caution">
    <text evidence="2">The sequence shown here is derived from an EMBL/GenBank/DDBJ whole genome shotgun (WGS) entry which is preliminary data.</text>
</comment>
<protein>
    <submittedName>
        <fullName evidence="2">CSEP0126 putative effector protein</fullName>
    </submittedName>
</protein>
<feature type="chain" id="PRO_5004106891" evidence="1">
    <location>
        <begin position="22"/>
        <end position="157"/>
    </location>
</feature>